<dbReference type="PANTHER" id="PTHR43157">
    <property type="entry name" value="PHOSPHATIDYLINOSITOL-GLYCAN BIOSYNTHESIS CLASS F PROTEIN-RELATED"/>
    <property type="match status" value="1"/>
</dbReference>
<evidence type="ECO:0000256" key="3">
    <source>
        <dbReference type="SAM" id="SignalP"/>
    </source>
</evidence>
<keyword evidence="3" id="KW-0732">Signal</keyword>
<dbReference type="InterPro" id="IPR057326">
    <property type="entry name" value="KR_dom"/>
</dbReference>
<organism evidence="5 6">
    <name type="scientific">Bombyx mori</name>
    <name type="common">Silk moth</name>
    <dbReference type="NCBI Taxonomy" id="7091"/>
    <lineage>
        <taxon>Eukaryota</taxon>
        <taxon>Metazoa</taxon>
        <taxon>Ecdysozoa</taxon>
        <taxon>Arthropoda</taxon>
        <taxon>Hexapoda</taxon>
        <taxon>Insecta</taxon>
        <taxon>Pterygota</taxon>
        <taxon>Neoptera</taxon>
        <taxon>Endopterygota</taxon>
        <taxon>Lepidoptera</taxon>
        <taxon>Glossata</taxon>
        <taxon>Ditrysia</taxon>
        <taxon>Bombycoidea</taxon>
        <taxon>Bombycidae</taxon>
        <taxon>Bombycinae</taxon>
        <taxon>Bombyx</taxon>
    </lineage>
</organism>
<evidence type="ECO:0000313" key="6">
    <source>
        <dbReference type="Proteomes" id="UP000005204"/>
    </source>
</evidence>
<dbReference type="PANTHER" id="PTHR43157:SF31">
    <property type="entry name" value="PHOSPHATIDYLINOSITOL-GLYCAN BIOSYNTHESIS CLASS F PROTEIN"/>
    <property type="match status" value="1"/>
</dbReference>
<comment type="similarity">
    <text evidence="2">Belongs to the short-chain dehydrogenases/reductases (SDR) family.</text>
</comment>
<name>A0A8R2G8M5_BOMMO</name>
<dbReference type="InterPro" id="IPR002347">
    <property type="entry name" value="SDR_fam"/>
</dbReference>
<keyword evidence="6" id="KW-1185">Reference proteome</keyword>
<dbReference type="EnsemblMetazoa" id="XM_012688773.3">
    <property type="protein sequence ID" value="XP_012544227.3"/>
    <property type="gene ID" value="LOC101744601"/>
</dbReference>
<dbReference type="SUPFAM" id="SSF51735">
    <property type="entry name" value="NAD(P)-binding Rossmann-fold domains"/>
    <property type="match status" value="1"/>
</dbReference>
<feature type="signal peptide" evidence="3">
    <location>
        <begin position="1"/>
        <end position="16"/>
    </location>
</feature>
<dbReference type="PRINTS" id="PR00081">
    <property type="entry name" value="GDHRDH"/>
</dbReference>
<feature type="domain" description="Ketoreductase" evidence="4">
    <location>
        <begin position="35"/>
        <end position="203"/>
    </location>
</feature>
<proteinExistence type="inferred from homology"/>
<evidence type="ECO:0000313" key="5">
    <source>
        <dbReference type="EnsemblMetazoa" id="XP_012544227.3"/>
    </source>
</evidence>
<evidence type="ECO:0000259" key="4">
    <source>
        <dbReference type="SMART" id="SM00822"/>
    </source>
</evidence>
<evidence type="ECO:0000256" key="1">
    <source>
        <dbReference type="ARBA" id="ARBA00023002"/>
    </source>
</evidence>
<dbReference type="PRINTS" id="PR00080">
    <property type="entry name" value="SDRFAMILY"/>
</dbReference>
<keyword evidence="1" id="KW-0560">Oxidoreductase</keyword>
<dbReference type="Proteomes" id="UP000005204">
    <property type="component" value="Unassembled WGS sequence"/>
</dbReference>
<reference evidence="5" key="2">
    <citation type="submission" date="2022-06" db="UniProtKB">
        <authorList>
            <consortium name="EnsemblMetazoa"/>
        </authorList>
    </citation>
    <scope>IDENTIFICATION</scope>
    <source>
        <strain evidence="5">p50T (Dazao)</strain>
    </source>
</reference>
<feature type="chain" id="PRO_5035855479" description="Ketoreductase domain-containing protein" evidence="3">
    <location>
        <begin position="17"/>
        <end position="329"/>
    </location>
</feature>
<accession>A0A8R2G8M5</accession>
<sequence length="329" mass="35458">MLIVVLLIVACAIVVALYQKQTNGVCQSRRRLDGRTAIVTGGTSGMGLHIAEELARRGARVIVACPFPAEGAAGLAHVRSRSGNDDVVFKLLDLGSLESVRAFATHVLATEQRLDILVNNAGVGVPGDFLTRDGLSFIMQVNYFGTFQLTLLLLPLLIKSGSPEDPSRIVNTSSIAHWIGTADMKRLTGAGHYWPTVRVYANSKLCLVLFTHELAKRLRGTNVVVNCVDPGAVGTRIFESLNKLVGIVLNVAVQCLFKTARQGAQTALHVALDEAAGRVSGQLFKNCAVSRGAARAYRDDTALQLWDESARLVHLTPAHIEKCFLSSTF</sequence>
<dbReference type="Pfam" id="PF00106">
    <property type="entry name" value="adh_short"/>
    <property type="match status" value="1"/>
</dbReference>
<dbReference type="InterPro" id="IPR036291">
    <property type="entry name" value="NAD(P)-bd_dom_sf"/>
</dbReference>
<protein>
    <recommendedName>
        <fullName evidence="4">Ketoreductase domain-containing protein</fullName>
    </recommendedName>
</protein>
<dbReference type="AlphaFoldDB" id="A0A8R2G8M5"/>
<dbReference type="GO" id="GO:0016491">
    <property type="term" value="F:oxidoreductase activity"/>
    <property type="evidence" value="ECO:0007669"/>
    <property type="project" value="UniProtKB-KW"/>
</dbReference>
<dbReference type="Gene3D" id="3.40.50.720">
    <property type="entry name" value="NAD(P)-binding Rossmann-like Domain"/>
    <property type="match status" value="1"/>
</dbReference>
<reference evidence="6" key="1">
    <citation type="journal article" date="2008" name="Insect Biochem. Mol. Biol.">
        <title>The genome of a lepidopteran model insect, the silkworm Bombyx mori.</title>
        <authorList>
            <consortium name="International Silkworm Genome Consortium"/>
        </authorList>
    </citation>
    <scope>NUCLEOTIDE SEQUENCE [LARGE SCALE GENOMIC DNA]</scope>
    <source>
        <strain evidence="6">p50T</strain>
    </source>
</reference>
<evidence type="ECO:0000256" key="2">
    <source>
        <dbReference type="RuleBase" id="RU000363"/>
    </source>
</evidence>
<dbReference type="SMART" id="SM00822">
    <property type="entry name" value="PKS_KR"/>
    <property type="match status" value="1"/>
</dbReference>